<gene>
    <name evidence="9" type="ORF">SAMN04487894_102325</name>
</gene>
<name>A0A1G6LEW6_NIADE</name>
<comment type="similarity">
    <text evidence="2">Belongs to the peptidase S54 family.</text>
</comment>
<dbReference type="PANTHER" id="PTHR43731">
    <property type="entry name" value="RHOMBOID PROTEASE"/>
    <property type="match status" value="1"/>
</dbReference>
<dbReference type="OrthoDB" id="9778341at2"/>
<reference evidence="10" key="1">
    <citation type="submission" date="2016-10" db="EMBL/GenBank/DDBJ databases">
        <authorList>
            <person name="Varghese N."/>
            <person name="Submissions S."/>
        </authorList>
    </citation>
    <scope>NUCLEOTIDE SEQUENCE [LARGE SCALE GENOMIC DNA]</scope>
    <source>
        <strain evidence="10">DSM 25811 / CCM 8410 / LMG 26954 / E90</strain>
    </source>
</reference>
<feature type="transmembrane region" description="Helical" evidence="7">
    <location>
        <begin position="322"/>
        <end position="347"/>
    </location>
</feature>
<dbReference type="InterPro" id="IPR035952">
    <property type="entry name" value="Rhomboid-like_sf"/>
</dbReference>
<feature type="transmembrane region" description="Helical" evidence="7">
    <location>
        <begin position="463"/>
        <end position="481"/>
    </location>
</feature>
<feature type="transmembrane region" description="Helical" evidence="7">
    <location>
        <begin position="409"/>
        <end position="428"/>
    </location>
</feature>
<evidence type="ECO:0000313" key="10">
    <source>
        <dbReference type="Proteomes" id="UP000198757"/>
    </source>
</evidence>
<protein>
    <submittedName>
        <fullName evidence="9">Membrane associated serine protease, rhomboid family</fullName>
    </submittedName>
</protein>
<dbReference type="EMBL" id="FMZO01000002">
    <property type="protein sequence ID" value="SDC41788.1"/>
    <property type="molecule type" value="Genomic_DNA"/>
</dbReference>
<organism evidence="9 10">
    <name type="scientific">Niabella drilacis (strain DSM 25811 / CCM 8410 / CCUG 62505 / LMG 26954 / E90)</name>
    <dbReference type="NCBI Taxonomy" id="1285928"/>
    <lineage>
        <taxon>Bacteria</taxon>
        <taxon>Pseudomonadati</taxon>
        <taxon>Bacteroidota</taxon>
        <taxon>Chitinophagia</taxon>
        <taxon>Chitinophagales</taxon>
        <taxon>Chitinophagaceae</taxon>
        <taxon>Niabella</taxon>
    </lineage>
</organism>
<dbReference type="RefSeq" id="WP_090388940.1">
    <property type="nucleotide sequence ID" value="NZ_FMZO01000002.1"/>
</dbReference>
<keyword evidence="4" id="KW-0378">Hydrolase</keyword>
<dbReference type="PANTHER" id="PTHR43731:SF14">
    <property type="entry name" value="PRESENILIN-ASSOCIATED RHOMBOID-LIKE PROTEIN, MITOCHONDRIAL"/>
    <property type="match status" value="1"/>
</dbReference>
<evidence type="ECO:0000256" key="2">
    <source>
        <dbReference type="ARBA" id="ARBA00009045"/>
    </source>
</evidence>
<feature type="domain" description="Peptidase S54 rhomboid" evidence="8">
    <location>
        <begin position="368"/>
        <end position="504"/>
    </location>
</feature>
<keyword evidence="10" id="KW-1185">Reference proteome</keyword>
<comment type="subcellular location">
    <subcellularLocation>
        <location evidence="1">Membrane</location>
        <topology evidence="1">Multi-pass membrane protein</topology>
    </subcellularLocation>
</comment>
<dbReference type="GO" id="GO:0004252">
    <property type="term" value="F:serine-type endopeptidase activity"/>
    <property type="evidence" value="ECO:0007669"/>
    <property type="project" value="InterPro"/>
</dbReference>
<dbReference type="Gene3D" id="1.20.1540.10">
    <property type="entry name" value="Rhomboid-like"/>
    <property type="match status" value="1"/>
</dbReference>
<dbReference type="InterPro" id="IPR022764">
    <property type="entry name" value="Peptidase_S54_rhomboid_dom"/>
</dbReference>
<dbReference type="Proteomes" id="UP000198757">
    <property type="component" value="Unassembled WGS sequence"/>
</dbReference>
<proteinExistence type="inferred from homology"/>
<feature type="transmembrane region" description="Helical" evidence="7">
    <location>
        <begin position="378"/>
        <end position="400"/>
    </location>
</feature>
<dbReference type="STRING" id="1285928.SAMN04487894_102325"/>
<dbReference type="Pfam" id="PF01694">
    <property type="entry name" value="Rhomboid"/>
    <property type="match status" value="1"/>
</dbReference>
<keyword evidence="9" id="KW-0645">Protease</keyword>
<evidence type="ECO:0000256" key="7">
    <source>
        <dbReference type="SAM" id="Phobius"/>
    </source>
</evidence>
<evidence type="ECO:0000256" key="3">
    <source>
        <dbReference type="ARBA" id="ARBA00022692"/>
    </source>
</evidence>
<feature type="transmembrane region" description="Helical" evidence="7">
    <location>
        <begin position="12"/>
        <end position="33"/>
    </location>
</feature>
<feature type="transmembrane region" description="Helical" evidence="7">
    <location>
        <begin position="267"/>
        <end position="287"/>
    </location>
</feature>
<feature type="transmembrane region" description="Helical" evidence="7">
    <location>
        <begin position="487"/>
        <end position="507"/>
    </location>
</feature>
<accession>A0A1G6LEW6</accession>
<evidence type="ECO:0000259" key="8">
    <source>
        <dbReference type="Pfam" id="PF01694"/>
    </source>
</evidence>
<dbReference type="InterPro" id="IPR050925">
    <property type="entry name" value="Rhomboid_protease_S54"/>
</dbReference>
<evidence type="ECO:0000256" key="1">
    <source>
        <dbReference type="ARBA" id="ARBA00004141"/>
    </source>
</evidence>
<keyword evidence="3 7" id="KW-0812">Transmembrane</keyword>
<dbReference type="SUPFAM" id="SSF144091">
    <property type="entry name" value="Rhomboid-like"/>
    <property type="match status" value="1"/>
</dbReference>
<evidence type="ECO:0000256" key="6">
    <source>
        <dbReference type="ARBA" id="ARBA00023136"/>
    </source>
</evidence>
<dbReference type="GO" id="GO:0006508">
    <property type="term" value="P:proteolysis"/>
    <property type="evidence" value="ECO:0007669"/>
    <property type="project" value="UniProtKB-KW"/>
</dbReference>
<evidence type="ECO:0000313" key="9">
    <source>
        <dbReference type="EMBL" id="SDC41788.1"/>
    </source>
</evidence>
<feature type="transmembrane region" description="Helical" evidence="7">
    <location>
        <begin position="83"/>
        <end position="101"/>
    </location>
</feature>
<sequence length="527" mass="58865">MKGLSDKLRIIYKPFLFIGIGFILLYTLLNWLLFIKAAIPLKEDIIEFWLPFGLPWIPILIWLRPRIKLLSFKNDNAAFGYQFLASLAIALPTIIAQQYLVTATGKLTRLDNISQIEKSEKTKYYALKNYYIDKEHIAIQNTATVTGKHNENFNMLIYVAMPVLINGSDTVKPGNAYWLGKRYSERISNRLSAQEKDDKYKAFAEKAQTDFEQTDFSKFSYLEVIGNTDDHNEYNNALKKLNSNTSGNNIFFEAKTGSFASRNGKKLPWVFGSFAIGAIVWLLLLLFPKLNVRRLKQFKSGGSGKDSDLRDIFELMIPRQGFFITPLIIDLNVLIYLVMVFSGLGLISFKAEDLIHWGANLGPLTTDGQWWRLLTSTFLHGGLLHILANMYGLLFVGIFLEPLLGRSKFLLVYLITGIIGSMASIWWYDATVSVGASGAIFGLYGCFLALLLLKVFPPDFGKAFLTSTLVFVGFNLLMGITGGIDNAAHIGGLLSGFLLGCVLAGPVKHKAVGLVANEPQERKSNTA</sequence>
<feature type="transmembrane region" description="Helical" evidence="7">
    <location>
        <begin position="45"/>
        <end position="63"/>
    </location>
</feature>
<evidence type="ECO:0000256" key="5">
    <source>
        <dbReference type="ARBA" id="ARBA00022989"/>
    </source>
</evidence>
<dbReference type="AlphaFoldDB" id="A0A1G6LEW6"/>
<keyword evidence="5 7" id="KW-1133">Transmembrane helix</keyword>
<feature type="transmembrane region" description="Helical" evidence="7">
    <location>
        <begin position="434"/>
        <end position="456"/>
    </location>
</feature>
<evidence type="ECO:0000256" key="4">
    <source>
        <dbReference type="ARBA" id="ARBA00022801"/>
    </source>
</evidence>
<keyword evidence="6 7" id="KW-0472">Membrane</keyword>
<dbReference type="GO" id="GO:0016020">
    <property type="term" value="C:membrane"/>
    <property type="evidence" value="ECO:0007669"/>
    <property type="project" value="UniProtKB-SubCell"/>
</dbReference>